<dbReference type="HOGENOM" id="CLU_2288865_0_0_10"/>
<name>Q3B4P7_CHLL3</name>
<evidence type="ECO:0000313" key="1">
    <source>
        <dbReference type="EMBL" id="ABB23684.1"/>
    </source>
</evidence>
<protein>
    <submittedName>
        <fullName evidence="1">Uncharacterized protein</fullName>
    </submittedName>
</protein>
<proteinExistence type="predicted"/>
<dbReference type="AlphaFoldDB" id="Q3B4P7"/>
<sequence length="101" mass="10958">MDITINPLLLPVINGNGACTPEPCSGFTAILQRNRTAKRTRAGASACRVREARYTPACRRIPCTDYHGPGTILSVGMSALRPMSPLPFCQSVQSFHPQSKE</sequence>
<gene>
    <name evidence="1" type="ordered locus">Plut_0815</name>
</gene>
<keyword evidence="2" id="KW-1185">Reference proteome</keyword>
<reference evidence="2" key="1">
    <citation type="submission" date="2005-08" db="EMBL/GenBank/DDBJ databases">
        <title>Complete sequence of Pelodictyon luteolum DSM 273.</title>
        <authorList>
            <consortium name="US DOE Joint Genome Institute"/>
            <person name="Copeland A."/>
            <person name="Lucas S."/>
            <person name="Lapidus A."/>
            <person name="Barry K."/>
            <person name="Detter J.C."/>
            <person name="Glavina T."/>
            <person name="Hammon N."/>
            <person name="Israni S."/>
            <person name="Pitluck S."/>
            <person name="Bryant D."/>
            <person name="Schmutz J."/>
            <person name="Larimer F."/>
            <person name="Land M."/>
            <person name="Kyrpides N."/>
            <person name="Ivanova N."/>
            <person name="Richardson P."/>
        </authorList>
    </citation>
    <scope>NUCLEOTIDE SEQUENCE [LARGE SCALE GENOMIC DNA]</scope>
    <source>
        <strain evidence="2">DSM 273 / BCRC 81028 / 2530</strain>
    </source>
</reference>
<evidence type="ECO:0000313" key="2">
    <source>
        <dbReference type="Proteomes" id="UP000002709"/>
    </source>
</evidence>
<dbReference type="Proteomes" id="UP000002709">
    <property type="component" value="Chromosome"/>
</dbReference>
<organism evidence="1 2">
    <name type="scientific">Chlorobium luteolum (strain DSM 273 / BCRC 81028 / 2530)</name>
    <name type="common">Pelodictyon luteolum</name>
    <dbReference type="NCBI Taxonomy" id="319225"/>
    <lineage>
        <taxon>Bacteria</taxon>
        <taxon>Pseudomonadati</taxon>
        <taxon>Chlorobiota</taxon>
        <taxon>Chlorobiia</taxon>
        <taxon>Chlorobiales</taxon>
        <taxon>Chlorobiaceae</taxon>
        <taxon>Chlorobium/Pelodictyon group</taxon>
        <taxon>Pelodictyon</taxon>
    </lineage>
</organism>
<dbReference type="KEGG" id="plt:Plut_0815"/>
<dbReference type="STRING" id="319225.Plut_0815"/>
<accession>Q3B4P7</accession>
<dbReference type="EMBL" id="CP000096">
    <property type="protein sequence ID" value="ABB23684.1"/>
    <property type="molecule type" value="Genomic_DNA"/>
</dbReference>